<dbReference type="PROSITE" id="PS50071">
    <property type="entry name" value="HOMEOBOX_2"/>
    <property type="match status" value="1"/>
</dbReference>
<dbReference type="PROSITE" id="PS00028">
    <property type="entry name" value="ZINC_FINGER_C2H2_1"/>
    <property type="match status" value="1"/>
</dbReference>
<dbReference type="InterPro" id="IPR006600">
    <property type="entry name" value="HTH_CenpB_DNA-bd_dom"/>
</dbReference>
<dbReference type="InterPro" id="IPR013087">
    <property type="entry name" value="Znf_C2H2_type"/>
</dbReference>
<evidence type="ECO:0000259" key="7">
    <source>
        <dbReference type="PROSITE" id="PS50071"/>
    </source>
</evidence>
<dbReference type="InterPro" id="IPR050224">
    <property type="entry name" value="TALE_homeobox"/>
</dbReference>
<feature type="region of interest" description="Disordered" evidence="6">
    <location>
        <begin position="194"/>
        <end position="213"/>
    </location>
</feature>
<gene>
    <name evidence="9" type="ORF">BT63DRAFT_420407</name>
</gene>
<dbReference type="PANTHER" id="PTHR11850">
    <property type="entry name" value="HOMEOBOX PROTEIN TRANSCRIPTION FACTORS"/>
    <property type="match status" value="1"/>
</dbReference>
<dbReference type="Pfam" id="PF03221">
    <property type="entry name" value="HTH_Tnp_Tc5"/>
    <property type="match status" value="1"/>
</dbReference>
<organism evidence="9 10">
    <name type="scientific">Microthyrium microscopicum</name>
    <dbReference type="NCBI Taxonomy" id="703497"/>
    <lineage>
        <taxon>Eukaryota</taxon>
        <taxon>Fungi</taxon>
        <taxon>Dikarya</taxon>
        <taxon>Ascomycota</taxon>
        <taxon>Pezizomycotina</taxon>
        <taxon>Dothideomycetes</taxon>
        <taxon>Dothideomycetes incertae sedis</taxon>
        <taxon>Microthyriales</taxon>
        <taxon>Microthyriaceae</taxon>
        <taxon>Microthyrium</taxon>
    </lineage>
</organism>
<keyword evidence="4" id="KW-0863">Zinc-finger</keyword>
<sequence length="790" mass="88465">MDEFLDFGAAGYTDNNLVMPGDLEMFDLPVSGPLGSEQLAVTTEGLTPAIIINDFGISQEAADPETLDYGNFAKWIPRYELPEKACEYCRSRGLECWYTYENQTGCSACCALFRPCSFTVENHLPVLMDTLHVVHEDTVQDSGELTGAIALRCWDRSAMDHPQLKEDDRPSRRSTGTRFSKEAIKTLKGWIDAHSDNPYPSEEEKEELGTRTGLSASQVSNWFANTRRRNKRKSIRGVSPSIRSPVWPTSTGGSEAIAIPEHKRGVYNGKTWDIMDPLERWKVSPPENEPAAIPAIVHAVANSRIDSAGSSLSRSHSRNNLVESSGSGSLLHRVPSVSSLETKYRCPSISSHGTGKSDSRHSSGSHSNRSLGSSRSHGSRNSLLSYGSGHRKDRRRRKRVIASSNRKEQAEARPFQCTFCTDTFRTKFDWTRHEKSLHLNLEKWICAPLGDVINNPKTGLRTCTYCEQENPSKEHLETHSHDTCESKGMSARTFYRKDHLRQHLRLVHGCELIKSMETWKSEPNYIKSRCGFCNEKFTSWKVRCDHIAKHYKEGARMKDWKGCRGLDTEVANLVTNAMPPFLIGNESNSLNPFSAVNNFSMAMGLEHQPISMCAVAGPTTEDQAMDTLFDWNAAAQMEFDNSGFAFNSNEGHNYLLTDTTALDINGNLSQRSPKVSTCWEILTLRLGAYVKEQLQLGIFPNDSMLQRQARLILYEEDDAWHQTAADNTEWLELFKKAHGLPSTTTDIRVDLNEDLGVQDLGLQIGDLSFDALTFGDTSWDMTSGMQTTLG</sequence>
<feature type="compositionally biased region" description="Low complexity" evidence="6">
    <location>
        <begin position="310"/>
        <end position="321"/>
    </location>
</feature>
<evidence type="ECO:0000313" key="10">
    <source>
        <dbReference type="Proteomes" id="UP000799302"/>
    </source>
</evidence>
<dbReference type="Pfam" id="PF05920">
    <property type="entry name" value="Homeobox_KN"/>
    <property type="match status" value="1"/>
</dbReference>
<keyword evidence="1 5" id="KW-0238">DNA-binding</keyword>
<evidence type="ECO:0000313" key="9">
    <source>
        <dbReference type="EMBL" id="KAF2675186.1"/>
    </source>
</evidence>
<keyword evidence="10" id="KW-1185">Reference proteome</keyword>
<proteinExistence type="predicted"/>
<evidence type="ECO:0000256" key="6">
    <source>
        <dbReference type="SAM" id="MobiDB-lite"/>
    </source>
</evidence>
<dbReference type="InterPro" id="IPR001356">
    <property type="entry name" value="HD"/>
</dbReference>
<dbReference type="PROSITE" id="PS50157">
    <property type="entry name" value="ZINC_FINGER_C2H2_2"/>
    <property type="match status" value="1"/>
</dbReference>
<dbReference type="SUPFAM" id="SSF46689">
    <property type="entry name" value="Homeodomain-like"/>
    <property type="match status" value="1"/>
</dbReference>
<dbReference type="GO" id="GO:0008270">
    <property type="term" value="F:zinc ion binding"/>
    <property type="evidence" value="ECO:0007669"/>
    <property type="project" value="UniProtKB-KW"/>
</dbReference>
<keyword evidence="3 5" id="KW-0539">Nucleus</keyword>
<keyword evidence="4" id="KW-0479">Metal-binding</keyword>
<dbReference type="Proteomes" id="UP000799302">
    <property type="component" value="Unassembled WGS sequence"/>
</dbReference>
<dbReference type="GO" id="GO:0005634">
    <property type="term" value="C:nucleus"/>
    <property type="evidence" value="ECO:0007669"/>
    <property type="project" value="UniProtKB-SubCell"/>
</dbReference>
<dbReference type="CDD" id="cd00086">
    <property type="entry name" value="homeodomain"/>
    <property type="match status" value="1"/>
</dbReference>
<dbReference type="SMART" id="SM00389">
    <property type="entry name" value="HOX"/>
    <property type="match status" value="1"/>
</dbReference>
<feature type="domain" description="C2H2-type" evidence="8">
    <location>
        <begin position="415"/>
        <end position="443"/>
    </location>
</feature>
<dbReference type="GO" id="GO:0006355">
    <property type="term" value="P:regulation of DNA-templated transcription"/>
    <property type="evidence" value="ECO:0007669"/>
    <property type="project" value="InterPro"/>
</dbReference>
<accession>A0A6A6UTT8</accession>
<evidence type="ECO:0000256" key="3">
    <source>
        <dbReference type="ARBA" id="ARBA00023242"/>
    </source>
</evidence>
<evidence type="ECO:0000259" key="8">
    <source>
        <dbReference type="PROSITE" id="PS50157"/>
    </source>
</evidence>
<dbReference type="InterPro" id="IPR009057">
    <property type="entry name" value="Homeodomain-like_sf"/>
</dbReference>
<keyword evidence="4" id="KW-0862">Zinc</keyword>
<protein>
    <recommendedName>
        <fullName evidence="11">Homeobox domain-containing protein</fullName>
    </recommendedName>
</protein>
<evidence type="ECO:0000256" key="4">
    <source>
        <dbReference type="PROSITE-ProRule" id="PRU00042"/>
    </source>
</evidence>
<keyword evidence="2 5" id="KW-0371">Homeobox</keyword>
<dbReference type="GO" id="GO:0003677">
    <property type="term" value="F:DNA binding"/>
    <property type="evidence" value="ECO:0007669"/>
    <property type="project" value="UniProtKB-UniRule"/>
</dbReference>
<dbReference type="EMBL" id="MU004230">
    <property type="protein sequence ID" value="KAF2675186.1"/>
    <property type="molecule type" value="Genomic_DNA"/>
</dbReference>
<evidence type="ECO:0000256" key="1">
    <source>
        <dbReference type="ARBA" id="ARBA00023125"/>
    </source>
</evidence>
<reference evidence="9" key="1">
    <citation type="journal article" date="2020" name="Stud. Mycol.">
        <title>101 Dothideomycetes genomes: a test case for predicting lifestyles and emergence of pathogens.</title>
        <authorList>
            <person name="Haridas S."/>
            <person name="Albert R."/>
            <person name="Binder M."/>
            <person name="Bloem J."/>
            <person name="Labutti K."/>
            <person name="Salamov A."/>
            <person name="Andreopoulos B."/>
            <person name="Baker S."/>
            <person name="Barry K."/>
            <person name="Bills G."/>
            <person name="Bluhm B."/>
            <person name="Cannon C."/>
            <person name="Castanera R."/>
            <person name="Culley D."/>
            <person name="Daum C."/>
            <person name="Ezra D."/>
            <person name="Gonzalez J."/>
            <person name="Henrissat B."/>
            <person name="Kuo A."/>
            <person name="Liang C."/>
            <person name="Lipzen A."/>
            <person name="Lutzoni F."/>
            <person name="Magnuson J."/>
            <person name="Mondo S."/>
            <person name="Nolan M."/>
            <person name="Ohm R."/>
            <person name="Pangilinan J."/>
            <person name="Park H.-J."/>
            <person name="Ramirez L."/>
            <person name="Alfaro M."/>
            <person name="Sun H."/>
            <person name="Tritt A."/>
            <person name="Yoshinaga Y."/>
            <person name="Zwiers L.-H."/>
            <person name="Turgeon B."/>
            <person name="Goodwin S."/>
            <person name="Spatafora J."/>
            <person name="Crous P."/>
            <person name="Grigoriev I."/>
        </authorList>
    </citation>
    <scope>NUCLEOTIDE SEQUENCE</scope>
    <source>
        <strain evidence="9">CBS 115976</strain>
    </source>
</reference>
<feature type="compositionally biased region" description="Basic residues" evidence="6">
    <location>
        <begin position="389"/>
        <end position="400"/>
    </location>
</feature>
<comment type="subcellular location">
    <subcellularLocation>
        <location evidence="5">Nucleus</location>
    </subcellularLocation>
</comment>
<feature type="domain" description="Homeobox" evidence="7">
    <location>
        <begin position="170"/>
        <end position="233"/>
    </location>
</feature>
<feature type="DNA-binding region" description="Homeobox" evidence="5">
    <location>
        <begin position="172"/>
        <end position="234"/>
    </location>
</feature>
<name>A0A6A6UTT8_9PEZI</name>
<evidence type="ECO:0008006" key="11">
    <source>
        <dbReference type="Google" id="ProtNLM"/>
    </source>
</evidence>
<dbReference type="InterPro" id="IPR008422">
    <property type="entry name" value="KN_HD"/>
</dbReference>
<dbReference type="Gene3D" id="1.10.10.60">
    <property type="entry name" value="Homeodomain-like"/>
    <property type="match status" value="1"/>
</dbReference>
<evidence type="ECO:0000256" key="2">
    <source>
        <dbReference type="ARBA" id="ARBA00023155"/>
    </source>
</evidence>
<dbReference type="OrthoDB" id="5399138at2759"/>
<dbReference type="AlphaFoldDB" id="A0A6A6UTT8"/>
<feature type="region of interest" description="Disordered" evidence="6">
    <location>
        <begin position="308"/>
        <end position="407"/>
    </location>
</feature>
<dbReference type="SMART" id="SM00355">
    <property type="entry name" value="ZnF_C2H2"/>
    <property type="match status" value="2"/>
</dbReference>
<evidence type="ECO:0000256" key="5">
    <source>
        <dbReference type="PROSITE-ProRule" id="PRU00108"/>
    </source>
</evidence>
<feature type="compositionally biased region" description="Low complexity" evidence="6">
    <location>
        <begin position="362"/>
        <end position="385"/>
    </location>
</feature>